<dbReference type="EMBL" id="JARKIB010000067">
    <property type="protein sequence ID" value="KAJ7749882.1"/>
    <property type="molecule type" value="Genomic_DNA"/>
</dbReference>
<comment type="caution">
    <text evidence="2">The sequence shown here is derived from an EMBL/GenBank/DDBJ whole genome shotgun (WGS) entry which is preliminary data.</text>
</comment>
<evidence type="ECO:0000313" key="2">
    <source>
        <dbReference type="EMBL" id="KAJ7749882.1"/>
    </source>
</evidence>
<reference evidence="2" key="1">
    <citation type="submission" date="2023-03" db="EMBL/GenBank/DDBJ databases">
        <title>Massive genome expansion in bonnet fungi (Mycena s.s.) driven by repeated elements and novel gene families across ecological guilds.</title>
        <authorList>
            <consortium name="Lawrence Berkeley National Laboratory"/>
            <person name="Harder C.B."/>
            <person name="Miyauchi S."/>
            <person name="Viragh M."/>
            <person name="Kuo A."/>
            <person name="Thoen E."/>
            <person name="Andreopoulos B."/>
            <person name="Lu D."/>
            <person name="Skrede I."/>
            <person name="Drula E."/>
            <person name="Henrissat B."/>
            <person name="Morin E."/>
            <person name="Kohler A."/>
            <person name="Barry K."/>
            <person name="LaButti K."/>
            <person name="Morin E."/>
            <person name="Salamov A."/>
            <person name="Lipzen A."/>
            <person name="Mereny Z."/>
            <person name="Hegedus B."/>
            <person name="Baldrian P."/>
            <person name="Stursova M."/>
            <person name="Weitz H."/>
            <person name="Taylor A."/>
            <person name="Grigoriev I.V."/>
            <person name="Nagy L.G."/>
            <person name="Martin F."/>
            <person name="Kauserud H."/>
        </authorList>
    </citation>
    <scope>NUCLEOTIDE SEQUENCE</scope>
    <source>
        <strain evidence="2">CBHHK182m</strain>
    </source>
</reference>
<evidence type="ECO:0000256" key="1">
    <source>
        <dbReference type="SAM" id="MobiDB-lite"/>
    </source>
</evidence>
<dbReference type="Proteomes" id="UP001215598">
    <property type="component" value="Unassembled WGS sequence"/>
</dbReference>
<protein>
    <submittedName>
        <fullName evidence="2">Uncharacterized protein</fullName>
    </submittedName>
</protein>
<organism evidence="2 3">
    <name type="scientific">Mycena metata</name>
    <dbReference type="NCBI Taxonomy" id="1033252"/>
    <lineage>
        <taxon>Eukaryota</taxon>
        <taxon>Fungi</taxon>
        <taxon>Dikarya</taxon>
        <taxon>Basidiomycota</taxon>
        <taxon>Agaricomycotina</taxon>
        <taxon>Agaricomycetes</taxon>
        <taxon>Agaricomycetidae</taxon>
        <taxon>Agaricales</taxon>
        <taxon>Marasmiineae</taxon>
        <taxon>Mycenaceae</taxon>
        <taxon>Mycena</taxon>
    </lineage>
</organism>
<accession>A0AAD7ISZ8</accession>
<name>A0AAD7ISZ8_9AGAR</name>
<proteinExistence type="predicted"/>
<feature type="region of interest" description="Disordered" evidence="1">
    <location>
        <begin position="212"/>
        <end position="231"/>
    </location>
</feature>
<dbReference type="AlphaFoldDB" id="A0AAD7ISZ8"/>
<sequence>MLPDIAPPLLPAAAKRIPNYTMPGLDTALEPHLKFVFQRRLEDALESMDPCQPFPDEPLPDEIPRPGYTSIGVQAGPVRQLSAELKVRETATNARDRTKRFHAHQRAVAAQRKAELEKEPPRGSFDPSIIEDRDYELDEVIGPNSRFRFRLISSFGGFPCPIIANDSSLVVLLCGYATNCKWQKRVAAPATQACQNVIPRVIRSPEEISMDSAPTLHGGVGTTFNEEDTEKSPGTVLNSLIFHDLMSSLEMRRLVGYGNRLLQTFFPSAFDALEKQKEWFTEKNPDAIYPSTSSVFSAATFELGGPHRRTIAKGIPHRFLPGASVLSYASPPGASIIIPTGVIHYSFVRVRTDETRYSLLQWAGSGITRYLRNGYNTDFEFAQASEEKHAAREERRQSDHAAALDAFPVEADLDDCAMSLPFFGIQPTATNN</sequence>
<keyword evidence="3" id="KW-1185">Reference proteome</keyword>
<gene>
    <name evidence="2" type="ORF">B0H16DRAFT_1724770</name>
</gene>
<evidence type="ECO:0000313" key="3">
    <source>
        <dbReference type="Proteomes" id="UP001215598"/>
    </source>
</evidence>